<reference evidence="1 2" key="1">
    <citation type="submission" date="2020-08" db="EMBL/GenBank/DDBJ databases">
        <title>Genomic Encyclopedia of Type Strains, Phase IV (KMG-IV): sequencing the most valuable type-strain genomes for metagenomic binning, comparative biology and taxonomic classification.</title>
        <authorList>
            <person name="Goeker M."/>
        </authorList>
    </citation>
    <scope>NUCLEOTIDE SEQUENCE [LARGE SCALE GENOMIC DNA]</scope>
    <source>
        <strain evidence="1 2">DSM 21793</strain>
    </source>
</reference>
<dbReference type="EC" id="2.5.1.32" evidence="1"/>
<keyword evidence="1" id="KW-0808">Transferase</keyword>
<evidence type="ECO:0000313" key="2">
    <source>
        <dbReference type="Proteomes" id="UP000530564"/>
    </source>
</evidence>
<organism evidence="1 2">
    <name type="scientific">Phenylobacterium haematophilum</name>
    <dbReference type="NCBI Taxonomy" id="98513"/>
    <lineage>
        <taxon>Bacteria</taxon>
        <taxon>Pseudomonadati</taxon>
        <taxon>Pseudomonadota</taxon>
        <taxon>Alphaproteobacteria</taxon>
        <taxon>Caulobacterales</taxon>
        <taxon>Caulobacteraceae</taxon>
        <taxon>Phenylobacterium</taxon>
    </lineage>
</organism>
<accession>A0A839ZT59</accession>
<keyword evidence="2" id="KW-1185">Reference proteome</keyword>
<dbReference type="InterPro" id="IPR002060">
    <property type="entry name" value="Squ/phyt_synthse"/>
</dbReference>
<dbReference type="RefSeq" id="WP_183769610.1">
    <property type="nucleotide sequence ID" value="NZ_JACIDK010000001.1"/>
</dbReference>
<gene>
    <name evidence="1" type="ORF">GGQ61_000302</name>
</gene>
<dbReference type="Gene3D" id="1.10.600.10">
    <property type="entry name" value="Farnesyl Diphosphate Synthase"/>
    <property type="match status" value="1"/>
</dbReference>
<protein>
    <submittedName>
        <fullName evidence="1">Phytoene synthase</fullName>
        <ecNumber evidence="1">2.5.1.32</ecNumber>
    </submittedName>
</protein>
<dbReference type="Proteomes" id="UP000530564">
    <property type="component" value="Unassembled WGS sequence"/>
</dbReference>
<dbReference type="SUPFAM" id="SSF48576">
    <property type="entry name" value="Terpenoid synthases"/>
    <property type="match status" value="1"/>
</dbReference>
<dbReference type="AlphaFoldDB" id="A0A839ZT59"/>
<evidence type="ECO:0000313" key="1">
    <source>
        <dbReference type="EMBL" id="MBB3889605.1"/>
    </source>
</evidence>
<dbReference type="Pfam" id="PF00494">
    <property type="entry name" value="SQS_PSY"/>
    <property type="match status" value="1"/>
</dbReference>
<proteinExistence type="predicted"/>
<comment type="caution">
    <text evidence="1">The sequence shown here is derived from an EMBL/GenBank/DDBJ whole genome shotgun (WGS) entry which is preliminary data.</text>
</comment>
<dbReference type="InterPro" id="IPR008949">
    <property type="entry name" value="Isoprenoid_synthase_dom_sf"/>
</dbReference>
<dbReference type="GO" id="GO:0016740">
    <property type="term" value="F:transferase activity"/>
    <property type="evidence" value="ECO:0007669"/>
    <property type="project" value="UniProtKB-KW"/>
</dbReference>
<dbReference type="EMBL" id="JACIDK010000001">
    <property type="protein sequence ID" value="MBB3889605.1"/>
    <property type="molecule type" value="Genomic_DNA"/>
</dbReference>
<name>A0A839ZT59_9CAUL</name>
<sequence length="230" mass="24916">MSEPQPAADLDDQARRLDPERWLSSRFIADPAARADAMAVYAFDYELARAPKVASNALMGEIRLTWWREVLDEVFEGRPVRQHPTAQALAAAIVRYSLPREPLEAMIDARYRELDPAPMNLSDALEWARGSAGGAARAVALILDPKADLARAERAGEAWAIGMLMGTAGMEGEAAQAALRDALAGGQGMSVAAFPAVAHATLARVRAQGRRASDLEARLRLFWASARGRL</sequence>